<keyword evidence="2" id="KW-1185">Reference proteome</keyword>
<name>A0A385TL24_PAELA</name>
<organism evidence="1 2">
    <name type="scientific">Paenibacillus lautus</name>
    <name type="common">Bacillus lautus</name>
    <dbReference type="NCBI Taxonomy" id="1401"/>
    <lineage>
        <taxon>Bacteria</taxon>
        <taxon>Bacillati</taxon>
        <taxon>Bacillota</taxon>
        <taxon>Bacilli</taxon>
        <taxon>Bacillales</taxon>
        <taxon>Paenibacillaceae</taxon>
        <taxon>Paenibacillus</taxon>
    </lineage>
</organism>
<dbReference type="AlphaFoldDB" id="A0A385TL24"/>
<evidence type="ECO:0000313" key="1">
    <source>
        <dbReference type="EMBL" id="AYB44389.1"/>
    </source>
</evidence>
<dbReference type="EMBL" id="CP032412">
    <property type="protein sequence ID" value="AYB44389.1"/>
    <property type="molecule type" value="Genomic_DNA"/>
</dbReference>
<sequence>MIILAPYTLIHVMVNYFFPFHSLIPAWKLDRCEPSNPNHAIPRIMCIDGISLASGNSSKWLLSPEQSPKLA</sequence>
<reference evidence="1 2" key="1">
    <citation type="submission" date="2018-09" db="EMBL/GenBank/DDBJ databases">
        <title>Genome Sequence of Paenibacillus lautus Strain E7593-69, Azo Dye-Degrading Bacteria, Isolated from Commercial Tattoo Inks.</title>
        <authorList>
            <person name="Nho S.W."/>
            <person name="Kim S.-J."/>
            <person name="Kweon O."/>
            <person name="Cerniglia C.E."/>
        </authorList>
    </citation>
    <scope>NUCLEOTIDE SEQUENCE [LARGE SCALE GENOMIC DNA]</scope>
    <source>
        <strain evidence="1 2">E7593-69</strain>
    </source>
</reference>
<gene>
    <name evidence="1" type="ORF">D5F53_14310</name>
</gene>
<protein>
    <submittedName>
        <fullName evidence="1">Uncharacterized protein</fullName>
    </submittedName>
</protein>
<dbReference type="KEGG" id="plw:D5F53_14310"/>
<proteinExistence type="predicted"/>
<dbReference type="Proteomes" id="UP000266552">
    <property type="component" value="Chromosome"/>
</dbReference>
<evidence type="ECO:0000313" key="2">
    <source>
        <dbReference type="Proteomes" id="UP000266552"/>
    </source>
</evidence>
<accession>A0A385TL24</accession>